<dbReference type="InterPro" id="IPR011055">
    <property type="entry name" value="Dup_hybrid_motif"/>
</dbReference>
<sequence length="432" mass="47802">MKKIVSLSIVLFLVAALGISALFYFKDMQEPELALTPNGGFLGAETVFTLEANDLGTGIRTLTVTARQGDKTVTLLSTDTFEDPTHAVLNFTHSQAKFRNGQVVVTVDATDRSIYGFGAGNTASKSWTFELDTKKPMISVLSTQHNVSRGGVGCVAYTVNEDVSESGIRVGEEFFRGYKQANGQFLCFFTFPHYMEEKDFAPMLFATDLAGNTRKGSFYYHLINKPFRHDTINLSDGFLNAKMPQFEDDYPDAANQLERYLLVNRELRVKNRAAMHELGAKSESRPLWQGRFERLPNAANRAQFGDHRTYLYNGQEVDQQTHLGIDLASVQNAPIPAANSGKVVFTGFFGIYGETVVIDHGCGLMTLYAHMNEISVNVGDMVEKSQIIGNTGATGLAGGDHLHYGVFLSGVPVNPIEWWDATWIKNNITSRM</sequence>
<dbReference type="RefSeq" id="WP_167940010.1">
    <property type="nucleotide sequence ID" value="NZ_JAATJA010000001.1"/>
</dbReference>
<keyword evidence="1" id="KW-0732">Signal</keyword>
<keyword evidence="4" id="KW-1185">Reference proteome</keyword>
<dbReference type="InterPro" id="IPR016047">
    <property type="entry name" value="M23ase_b-sheet_dom"/>
</dbReference>
<dbReference type="Proteomes" id="UP000580856">
    <property type="component" value="Unassembled WGS sequence"/>
</dbReference>
<reference evidence="3 4" key="1">
    <citation type="submission" date="2020-03" db="EMBL/GenBank/DDBJ databases">
        <title>Genomic Encyclopedia of Type Strains, Phase IV (KMG-IV): sequencing the most valuable type-strain genomes for metagenomic binning, comparative biology and taxonomic classification.</title>
        <authorList>
            <person name="Goeker M."/>
        </authorList>
    </citation>
    <scope>NUCLEOTIDE SEQUENCE [LARGE SCALE GENOMIC DNA]</scope>
    <source>
        <strain evidence="3 4">DSM 24233</strain>
    </source>
</reference>
<dbReference type="Pfam" id="PF01551">
    <property type="entry name" value="Peptidase_M23"/>
    <property type="match status" value="1"/>
</dbReference>
<dbReference type="EMBL" id="JAATJA010000001">
    <property type="protein sequence ID" value="NJB66915.1"/>
    <property type="molecule type" value="Genomic_DNA"/>
</dbReference>
<dbReference type="GO" id="GO:0004222">
    <property type="term" value="F:metalloendopeptidase activity"/>
    <property type="evidence" value="ECO:0007669"/>
    <property type="project" value="TreeGrafter"/>
</dbReference>
<dbReference type="CDD" id="cd12797">
    <property type="entry name" value="M23_peptidase"/>
    <property type="match status" value="1"/>
</dbReference>
<dbReference type="Gene3D" id="2.70.70.10">
    <property type="entry name" value="Glucose Permease (Domain IIA)"/>
    <property type="match status" value="1"/>
</dbReference>
<evidence type="ECO:0000259" key="2">
    <source>
        <dbReference type="Pfam" id="PF01551"/>
    </source>
</evidence>
<name>A0A846QND1_9BACT</name>
<gene>
    <name evidence="3" type="ORF">GGQ74_000555</name>
</gene>
<evidence type="ECO:0000256" key="1">
    <source>
        <dbReference type="ARBA" id="ARBA00022729"/>
    </source>
</evidence>
<evidence type="ECO:0000313" key="4">
    <source>
        <dbReference type="Proteomes" id="UP000580856"/>
    </source>
</evidence>
<protein>
    <recommendedName>
        <fullName evidence="2">M23ase beta-sheet core domain-containing protein</fullName>
    </recommendedName>
</protein>
<dbReference type="PANTHER" id="PTHR21666">
    <property type="entry name" value="PEPTIDASE-RELATED"/>
    <property type="match status" value="1"/>
</dbReference>
<dbReference type="InterPro" id="IPR050570">
    <property type="entry name" value="Cell_wall_metabolism_enzyme"/>
</dbReference>
<feature type="domain" description="M23ase beta-sheet core" evidence="2">
    <location>
        <begin position="321"/>
        <end position="415"/>
    </location>
</feature>
<dbReference type="AlphaFoldDB" id="A0A846QND1"/>
<evidence type="ECO:0000313" key="3">
    <source>
        <dbReference type="EMBL" id="NJB66915.1"/>
    </source>
</evidence>
<dbReference type="SUPFAM" id="SSF51261">
    <property type="entry name" value="Duplicated hybrid motif"/>
    <property type="match status" value="1"/>
</dbReference>
<organism evidence="3 4">
    <name type="scientific">Desulfobaculum xiamenense</name>
    <dbReference type="NCBI Taxonomy" id="995050"/>
    <lineage>
        <taxon>Bacteria</taxon>
        <taxon>Pseudomonadati</taxon>
        <taxon>Thermodesulfobacteriota</taxon>
        <taxon>Desulfovibrionia</taxon>
        <taxon>Desulfovibrionales</taxon>
        <taxon>Desulfovibrionaceae</taxon>
        <taxon>Desulfobaculum</taxon>
    </lineage>
</organism>
<proteinExistence type="predicted"/>
<comment type="caution">
    <text evidence="3">The sequence shown here is derived from an EMBL/GenBank/DDBJ whole genome shotgun (WGS) entry which is preliminary data.</text>
</comment>
<dbReference type="PANTHER" id="PTHR21666:SF289">
    <property type="entry name" value="L-ALA--D-GLU ENDOPEPTIDASE"/>
    <property type="match status" value="1"/>
</dbReference>
<accession>A0A846QND1</accession>